<protein>
    <submittedName>
        <fullName evidence="1">Uncharacterized protein</fullName>
    </submittedName>
</protein>
<comment type="caution">
    <text evidence="1">The sequence shown here is derived from an EMBL/GenBank/DDBJ whole genome shotgun (WGS) entry which is preliminary data.</text>
</comment>
<proteinExistence type="predicted"/>
<reference evidence="1 2" key="1">
    <citation type="submission" date="2018-08" db="EMBL/GenBank/DDBJ databases">
        <title>Draft genome of the lignicolous fungus Coniochaeta pulveracea.</title>
        <authorList>
            <person name="Borstlap C.J."/>
            <person name="De Witt R.N."/>
            <person name="Botha A."/>
            <person name="Volschenk H."/>
        </authorList>
    </citation>
    <scope>NUCLEOTIDE SEQUENCE [LARGE SCALE GENOMIC DNA]</scope>
    <source>
        <strain evidence="1 2">CAB683</strain>
    </source>
</reference>
<evidence type="ECO:0000313" key="2">
    <source>
        <dbReference type="Proteomes" id="UP000275385"/>
    </source>
</evidence>
<dbReference type="Proteomes" id="UP000275385">
    <property type="component" value="Unassembled WGS sequence"/>
</dbReference>
<name>A0A420YEA4_9PEZI</name>
<dbReference type="AlphaFoldDB" id="A0A420YEA4"/>
<dbReference type="EMBL" id="QVQW01000015">
    <property type="protein sequence ID" value="RKU46252.1"/>
    <property type="molecule type" value="Genomic_DNA"/>
</dbReference>
<sequence length="108" mass="11873">MGIDHIRYCHKRVASLVKKQFVVGLRVTGRCKGLLYSKAGLAKVGPANVKIPWGLACPSPGKTWNSHDPLIASGYQILPVQQDDHLDMRPASSDLLVLMTTTSAYFYC</sequence>
<keyword evidence="2" id="KW-1185">Reference proteome</keyword>
<organism evidence="1 2">
    <name type="scientific">Coniochaeta pulveracea</name>
    <dbReference type="NCBI Taxonomy" id="177199"/>
    <lineage>
        <taxon>Eukaryota</taxon>
        <taxon>Fungi</taxon>
        <taxon>Dikarya</taxon>
        <taxon>Ascomycota</taxon>
        <taxon>Pezizomycotina</taxon>
        <taxon>Sordariomycetes</taxon>
        <taxon>Sordariomycetidae</taxon>
        <taxon>Coniochaetales</taxon>
        <taxon>Coniochaetaceae</taxon>
        <taxon>Coniochaeta</taxon>
    </lineage>
</organism>
<evidence type="ECO:0000313" key="1">
    <source>
        <dbReference type="EMBL" id="RKU46252.1"/>
    </source>
</evidence>
<accession>A0A420YEA4</accession>
<gene>
    <name evidence="1" type="ORF">DL546_005955</name>
</gene>